<dbReference type="OrthoDB" id="5365701at2759"/>
<dbReference type="VEuPathDB" id="FungiDB:ASPVEDRAFT_82597"/>
<feature type="compositionally biased region" description="Basic and acidic residues" evidence="1">
    <location>
        <begin position="508"/>
        <end position="521"/>
    </location>
</feature>
<feature type="compositionally biased region" description="Low complexity" evidence="1">
    <location>
        <begin position="601"/>
        <end position="612"/>
    </location>
</feature>
<feature type="compositionally biased region" description="Low complexity" evidence="1">
    <location>
        <begin position="686"/>
        <end position="698"/>
    </location>
</feature>
<feature type="compositionally biased region" description="Basic and acidic residues" evidence="1">
    <location>
        <begin position="1787"/>
        <end position="1798"/>
    </location>
</feature>
<evidence type="ECO:0000313" key="3">
    <source>
        <dbReference type="Proteomes" id="UP000184073"/>
    </source>
</evidence>
<feature type="compositionally biased region" description="Basic and acidic residues" evidence="1">
    <location>
        <begin position="3095"/>
        <end position="3109"/>
    </location>
</feature>
<feature type="compositionally biased region" description="Low complexity" evidence="1">
    <location>
        <begin position="97"/>
        <end position="109"/>
    </location>
</feature>
<dbReference type="PANTHER" id="PTHR40641:SF2">
    <property type="entry name" value="INVOLUCRIN REPEAT PROTEIN"/>
    <property type="match status" value="1"/>
</dbReference>
<feature type="compositionally biased region" description="Low complexity" evidence="1">
    <location>
        <begin position="1825"/>
        <end position="1836"/>
    </location>
</feature>
<feature type="compositionally biased region" description="Polar residues" evidence="1">
    <location>
        <begin position="1934"/>
        <end position="1944"/>
    </location>
</feature>
<feature type="compositionally biased region" description="Low complexity" evidence="1">
    <location>
        <begin position="1285"/>
        <end position="1299"/>
    </location>
</feature>
<feature type="compositionally biased region" description="Basic and acidic residues" evidence="1">
    <location>
        <begin position="1689"/>
        <end position="1703"/>
    </location>
</feature>
<feature type="compositionally biased region" description="Basic and acidic residues" evidence="1">
    <location>
        <begin position="1011"/>
        <end position="1024"/>
    </location>
</feature>
<dbReference type="Proteomes" id="UP000184073">
    <property type="component" value="Unassembled WGS sequence"/>
</dbReference>
<feature type="compositionally biased region" description="Polar residues" evidence="1">
    <location>
        <begin position="116"/>
        <end position="137"/>
    </location>
</feature>
<dbReference type="InterPro" id="IPR053268">
    <property type="entry name" value="Woronin_anchor"/>
</dbReference>
<feature type="compositionally biased region" description="Basic and acidic residues" evidence="1">
    <location>
        <begin position="3027"/>
        <end position="3044"/>
    </location>
</feature>
<feature type="region of interest" description="Disordered" evidence="1">
    <location>
        <begin position="1"/>
        <end position="260"/>
    </location>
</feature>
<feature type="compositionally biased region" description="Basic residues" evidence="1">
    <location>
        <begin position="851"/>
        <end position="863"/>
    </location>
</feature>
<feature type="compositionally biased region" description="Basic and acidic residues" evidence="1">
    <location>
        <begin position="1586"/>
        <end position="1602"/>
    </location>
</feature>
<feature type="compositionally biased region" description="Basic and acidic residues" evidence="1">
    <location>
        <begin position="2817"/>
        <end position="2851"/>
    </location>
</feature>
<feature type="compositionally biased region" description="Basic and acidic residues" evidence="1">
    <location>
        <begin position="884"/>
        <end position="927"/>
    </location>
</feature>
<name>A0A1L9PHX0_ASPVE</name>
<feature type="compositionally biased region" description="Basic and acidic residues" evidence="1">
    <location>
        <begin position="2473"/>
        <end position="2490"/>
    </location>
</feature>
<feature type="compositionally biased region" description="Polar residues" evidence="1">
    <location>
        <begin position="3239"/>
        <end position="3248"/>
    </location>
</feature>
<keyword evidence="3" id="KW-1185">Reference proteome</keyword>
<feature type="compositionally biased region" description="Basic and acidic residues" evidence="1">
    <location>
        <begin position="3151"/>
        <end position="3183"/>
    </location>
</feature>
<feature type="compositionally biased region" description="Basic and acidic residues" evidence="1">
    <location>
        <begin position="613"/>
        <end position="622"/>
    </location>
</feature>
<feature type="region of interest" description="Disordered" evidence="1">
    <location>
        <begin position="2957"/>
        <end position="2985"/>
    </location>
</feature>
<feature type="region of interest" description="Disordered" evidence="1">
    <location>
        <begin position="284"/>
        <end position="333"/>
    </location>
</feature>
<feature type="compositionally biased region" description="Low complexity" evidence="1">
    <location>
        <begin position="1611"/>
        <end position="1630"/>
    </location>
</feature>
<reference evidence="3" key="1">
    <citation type="journal article" date="2017" name="Genome Biol.">
        <title>Comparative genomics reveals high biological diversity and specific adaptations in the industrially and medically important fungal genus Aspergillus.</title>
        <authorList>
            <person name="de Vries R.P."/>
            <person name="Riley R."/>
            <person name="Wiebenga A."/>
            <person name="Aguilar-Osorio G."/>
            <person name="Amillis S."/>
            <person name="Uchima C.A."/>
            <person name="Anderluh G."/>
            <person name="Asadollahi M."/>
            <person name="Askin M."/>
            <person name="Barry K."/>
            <person name="Battaglia E."/>
            <person name="Bayram O."/>
            <person name="Benocci T."/>
            <person name="Braus-Stromeyer S.A."/>
            <person name="Caldana C."/>
            <person name="Canovas D."/>
            <person name="Cerqueira G.C."/>
            <person name="Chen F."/>
            <person name="Chen W."/>
            <person name="Choi C."/>
            <person name="Clum A."/>
            <person name="Dos Santos R.A."/>
            <person name="Damasio A.R."/>
            <person name="Diallinas G."/>
            <person name="Emri T."/>
            <person name="Fekete E."/>
            <person name="Flipphi M."/>
            <person name="Freyberg S."/>
            <person name="Gallo A."/>
            <person name="Gournas C."/>
            <person name="Habgood R."/>
            <person name="Hainaut M."/>
            <person name="Harispe M.L."/>
            <person name="Henrissat B."/>
            <person name="Hilden K.S."/>
            <person name="Hope R."/>
            <person name="Hossain A."/>
            <person name="Karabika E."/>
            <person name="Karaffa L."/>
            <person name="Karanyi Z."/>
            <person name="Krasevec N."/>
            <person name="Kuo A."/>
            <person name="Kusch H."/>
            <person name="LaButti K."/>
            <person name="Lagendijk E.L."/>
            <person name="Lapidus A."/>
            <person name="Levasseur A."/>
            <person name="Lindquist E."/>
            <person name="Lipzen A."/>
            <person name="Logrieco A.F."/>
            <person name="MacCabe A."/>
            <person name="Maekelae M.R."/>
            <person name="Malavazi I."/>
            <person name="Melin P."/>
            <person name="Meyer V."/>
            <person name="Mielnichuk N."/>
            <person name="Miskei M."/>
            <person name="Molnar A.P."/>
            <person name="Mule G."/>
            <person name="Ngan C.Y."/>
            <person name="Orejas M."/>
            <person name="Orosz E."/>
            <person name="Ouedraogo J.P."/>
            <person name="Overkamp K.M."/>
            <person name="Park H.-S."/>
            <person name="Perrone G."/>
            <person name="Piumi F."/>
            <person name="Punt P.J."/>
            <person name="Ram A.F."/>
            <person name="Ramon A."/>
            <person name="Rauscher S."/>
            <person name="Record E."/>
            <person name="Riano-Pachon D.M."/>
            <person name="Robert V."/>
            <person name="Roehrig J."/>
            <person name="Ruller R."/>
            <person name="Salamov A."/>
            <person name="Salih N.S."/>
            <person name="Samson R.A."/>
            <person name="Sandor E."/>
            <person name="Sanguinetti M."/>
            <person name="Schuetze T."/>
            <person name="Sepcic K."/>
            <person name="Shelest E."/>
            <person name="Sherlock G."/>
            <person name="Sophianopoulou V."/>
            <person name="Squina F.M."/>
            <person name="Sun H."/>
            <person name="Susca A."/>
            <person name="Todd R.B."/>
            <person name="Tsang A."/>
            <person name="Unkles S.E."/>
            <person name="van de Wiele N."/>
            <person name="van Rossen-Uffink D."/>
            <person name="Oliveira J.V."/>
            <person name="Vesth T.C."/>
            <person name="Visser J."/>
            <person name="Yu J.-H."/>
            <person name="Zhou M."/>
            <person name="Andersen M.R."/>
            <person name="Archer D.B."/>
            <person name="Baker S.E."/>
            <person name="Benoit I."/>
            <person name="Brakhage A.A."/>
            <person name="Braus G.H."/>
            <person name="Fischer R."/>
            <person name="Frisvad J.C."/>
            <person name="Goldman G.H."/>
            <person name="Houbraken J."/>
            <person name="Oakley B."/>
            <person name="Pocsi I."/>
            <person name="Scazzocchio C."/>
            <person name="Seiboth B."/>
            <person name="vanKuyk P.A."/>
            <person name="Wortman J."/>
            <person name="Dyer P.S."/>
            <person name="Grigoriev I.V."/>
        </authorList>
    </citation>
    <scope>NUCLEOTIDE SEQUENCE [LARGE SCALE GENOMIC DNA]</scope>
    <source>
        <strain evidence="3">CBS 583.65</strain>
    </source>
</reference>
<feature type="compositionally biased region" description="Basic and acidic residues" evidence="1">
    <location>
        <begin position="2549"/>
        <end position="2583"/>
    </location>
</feature>
<feature type="compositionally biased region" description="Basic and acidic residues" evidence="1">
    <location>
        <begin position="1713"/>
        <end position="1728"/>
    </location>
</feature>
<feature type="compositionally biased region" description="Acidic residues" evidence="1">
    <location>
        <begin position="2046"/>
        <end position="2056"/>
    </location>
</feature>
<feature type="compositionally biased region" description="Low complexity" evidence="1">
    <location>
        <begin position="942"/>
        <end position="952"/>
    </location>
</feature>
<feature type="compositionally biased region" description="Basic and acidic residues" evidence="1">
    <location>
        <begin position="1946"/>
        <end position="1966"/>
    </location>
</feature>
<feature type="compositionally biased region" description="Basic residues" evidence="1">
    <location>
        <begin position="675"/>
        <end position="685"/>
    </location>
</feature>
<feature type="compositionally biased region" description="Basic residues" evidence="1">
    <location>
        <begin position="2491"/>
        <end position="2501"/>
    </location>
</feature>
<feature type="compositionally biased region" description="Low complexity" evidence="1">
    <location>
        <begin position="3332"/>
        <end position="3342"/>
    </location>
</feature>
<feature type="compositionally biased region" description="Basic residues" evidence="1">
    <location>
        <begin position="2163"/>
        <end position="2172"/>
    </location>
</feature>
<feature type="compositionally biased region" description="Basic and acidic residues" evidence="1">
    <location>
        <begin position="474"/>
        <end position="483"/>
    </location>
</feature>
<feature type="compositionally biased region" description="Basic and acidic residues" evidence="1">
    <location>
        <begin position="2032"/>
        <end position="2043"/>
    </location>
</feature>
<feature type="compositionally biased region" description="Basic and acidic residues" evidence="1">
    <location>
        <begin position="1094"/>
        <end position="1105"/>
    </location>
</feature>
<feature type="compositionally biased region" description="Basic and acidic residues" evidence="1">
    <location>
        <begin position="778"/>
        <end position="793"/>
    </location>
</feature>
<feature type="compositionally biased region" description="Basic residues" evidence="1">
    <location>
        <begin position="2780"/>
        <end position="2792"/>
    </location>
</feature>
<dbReference type="RefSeq" id="XP_040666815.1">
    <property type="nucleotide sequence ID" value="XM_040817223.1"/>
</dbReference>
<feature type="compositionally biased region" description="Basic and acidic residues" evidence="1">
    <location>
        <begin position="3217"/>
        <end position="3233"/>
    </location>
</feature>
<feature type="compositionally biased region" description="Basic and acidic residues" evidence="1">
    <location>
        <begin position="210"/>
        <end position="221"/>
    </location>
</feature>
<feature type="compositionally biased region" description="Basic residues" evidence="1">
    <location>
        <begin position="1840"/>
        <end position="1851"/>
    </location>
</feature>
<feature type="compositionally biased region" description="Low complexity" evidence="1">
    <location>
        <begin position="2654"/>
        <end position="2663"/>
    </location>
</feature>
<feature type="compositionally biased region" description="Basic and acidic residues" evidence="1">
    <location>
        <begin position="2144"/>
        <end position="2154"/>
    </location>
</feature>
<feature type="compositionally biased region" description="Polar residues" evidence="1">
    <location>
        <begin position="1048"/>
        <end position="1057"/>
    </location>
</feature>
<sequence length="3839" mass="419409">MKHGQDGFTAPRRLSLSRFAGSPTAVPLHFRPPPTSPRLQRSPSISSPTAASLGSPSQGRRSRPNSVEFKHSREIRPLFLVERHGSSKMEDQLGDEPLPSLPSSKSASAEDLTVLPDQNTWESAEHSSQIQETSQPTEEPYSPHEVLGSQQNTPTRATFGPPHHLSRKQELGYEFHSPSELLQESSSYGDLPSSPAMEALPSAESSTVGVKEDDRLPRELESLPALPDSRPTTPDDKAIPAGDAQQPTTPTQEKYLPATDVPDFYSGPGFAGVVDAAVAAAHPDTAPYPDAEALAKAQRYDVEDDDTARTVTGDDVPAVEDVDATPPGSPIKQREYHDSFAERAAPWGFASVVGAAVAANKGSPGEERQLPGDFPVTTPSGDEKTPSVADTTEDEFFDAMSQDELGYEEEAWDLNLPAQPTEPVVPREVSEDLGPHRREPEPEPVPVSEPGLDAVKTEGPSVTEQGPTEAAPEMTDRVTDKAIEAQSEDVDPSTSSKKKKNKKKKKGKSIDVTDQGEDKSLEAQTFDPAPLTLGVDEKKDEVQTPAPEQVQMSGIPAAEEGMAGQVAEPERKLSVDTDDNFEDAEMGPVPELVEETPVLDEVVTVPEQTPTTDLERPSEENRSIPMEESLSIEQPAEEVAREIPLETTETSNVVDPEPTLPEEPEETASDAGLSKKAKKKKKAAKAKAAAAAAAAAAAVGVAVEEAVPTEELSAQAEDPVASQSAEPEVREEDLEPTDATRSIEDVAQPAEQPEGLVPEEPLQPTEAAEGVYAPPEEPFDRVPEDISPERELNEPAVSAEQPATESEQVHIPDEGTQESSTAADVAAPADTDPLPESNEPEQEADAPLSRKASKKDKKKKKRKGAVEAEPEAEAADSLQPEPESLAKPEEGVERELPPGEDDSKIQPREDISGDFKENITESVKNEEVAPESASDTVALDPAEPAVAAIAAAEESKQQEQDDTLGKDKDTSAENAVPEEPLEESTKKTKKQKKKKNRKSTSASESQLDPEPEMKPEDIATRPETSDTLPPLDDTQQQHEVDTKDEPADTQTAGTISEQIEGEPSQPVELSETNDRGPHVLEQPTIDPEEGEQTSTEKKSTKEDKQNVSNAPEETSLPDVVEGPEAPEPSLPTTEAGPEVPIKAPTIPDEPSTTASQDPTEEMSRGVETATESGDVAIPESQDAADAPPMTTAQKKKAKKEKKKRERQSLLLGESETPATEAVVEKELAEAPAQELIQEPEVVTPDQQEAVSKAMEQESEQQISQLPGEQVAGKISEQPGDGLVATEPPTTETTETVPEPAQDTTTGHIEEEPPAIADIEGQEGKAIELGVPAVPEEPTEPVFEDAQPVQSESTRDIGELAEDLASSRTDDQPGNEQPKDNLPSDVDATTIEPTEDIQQQTTEETQTATDPVLETPTEETQPTSKKDKKKKKKKRQSGSVETEAEAEATSVKDEDTAPVIPTELPTSDAPATVEYVPTESATKEEVVTESQPEPAGTMQEIQETEKAEELSVPTEDIPEASVEQHGSGSQDRSIPELETEETSLAEVPTPVDAEIQEQEKPAEETETASSTKKNKKKKKKSQSTSVDEEKPAPEPEPVSEKPAEPVTETAWTTVPEEAAVVSAAAPTVEETQPIKENPAPGSEELETQDLPPAEEESKASKKKAKKDKKKRKSVSFAAEETFEQDVEPSEPVKHTDSAEVKELEPTEIPVETEAADKQKEVEAQERELEPAEPSEAIPDAVPEIDVAGESKQNEEAPAQAEILAEAESAGKSLDQGEGLSVGESPSEEVVKEETDHSLPAEESTPVAEAEVIDDLEKQPESIEPQAAPEVAEVAEPETGSSKKKDKKKKKRKTLELKEDETIDSPESLDSVQEQVEATVAPSDVKEIEEPVQEHAEDPAPGPEKQEEDEPKSAKAKKKAKKDKKRQSKLLALESEPSTPTETAQDPSDDKPRDPEVSAEEVARETSKDQQPTTLGSDAPAETEISPVEDNGKENQSHDTEHHGDDDKDLTWTDNDMSSQVEKERQQTASTDPLSEHKIESEKVEATMPEDEVVEEGQEASAKLEPSDEIFTEERGGNDIEMVQNQEVEEVQDETAQTEHNKALEETAVEPKTDDNDIPVSTPEATNTMEDGKEEEIVSQPAIEAEPEKPAAHPDELESAIPSRKLSKKQKKKQRQAEKAAAQQEPEQKQEPTPETEAGDSVTVEEASREPAASEEAQKMATVTGDPGPEEQVTVAATEDSREVPGLETTDDPLTTEVAAPEEGQATASIPEDGLPQDEPSRDVAEDTQEAAGLTTMEEQQPEHTAPESTHDTTTLPISEDVTQQTEETPRAVDEGVIDEESAALGTRDVPGIQENSEESVTEELATGKSKKKNKKSKKKALIQTADASEITPYEEPPVMGPEAAVETDLTGDVPEVQMQDAPPSEVTQHKDQLDVTIGAEEGAPQPQKEEPTESEATREQQFENVPEVSFETPAEDKSPAEHPEEPMLSRKESKKKKKKAKKQAKEQEQLDESSAPGNAEIEVENINPADVAEAESLPAVEAVEASEVQRSQDEPTEKAASEPGDDERKAEMALEEPTHKEAEVKTGSAETPVDTEQADMPREVPVQEIIADEAERDILPEEQKVEPKMQTQNAEPAVEKDDIAAYTDESRSVEPETVSVPVSRKLSKKEKRKLKKQATSEEPEEEQQAAEVEPKDNITVPQATLEVPDTPQEPVVTEEPIEAVKETPVSQPELEPVSMIEHEAGTSREPGNEALIPSGNENSKDSATEPPKNEDPPLSKKLSKKEKRKKRKGAKTEESQPEPEPEQLAEPASLPGEQPHERFLEAGDVQETERRDEDAWPSIDWEKGKVDTVEQSSQSSPEAHAGAFVPEIPEFKESAIPEALLEQPEETPEEAVKESRAQPVTGTIDRDVATRDFNMPTTGSALNTLHDVESIDEKKTEETKPSKIANIFPNLERGLFRRPSPTQPVKDGAEEETVAQAASRDSAIQVSEAPIAREVEPQLEVRDSGYIASPALAQDDAYGATARELPDAKVEAESLPKRQPEILEPESQPAEPTTIPSPAEEDDVFGATSTKELPNLKTDFTSERQPQIPEPEEFRSVEQDTCELRRSPSIHGRHDHPPLPWSLDEPAQAQKARDISPPTQLPPIAEQEPERSMVRDGTPRLEMKPEHVLPRPETPVRKFTETALGRRAWPSPDNSNDDWEKIQKPSPKGLSPERGLRSEILKTPEQDKPVLRPSSRPGSATSSTHSLRRIVHSTSGDLRAAALAASPAVAPATEREHQSRPTTPQPSQGPTDLNVGEIASSSSYDPVTDKGKRPVRSMTDVYEGWGETPTSPRSPSRPASIRHRRSMQHLQELEFRLENLIQENRDIAAARDAAEDRLRNASLARRKSDQALNTRDADLRDREAELEQLQESVEWFQKEVARLNEENTGLTTTNTALIATHAQEIRRSQQAAAREVEQLRSQNERLSTDVHEQIKTEIEAALGQKNAELRRLREELESARNKVKELQEQISASMNDNVIAFRGEEYFEAACQKLCGHVQQWVLRFSKHSDHRRCRRLVEVKDEKIADRFDNAILDGSDTDAYLGDRVRRRDVFMSVVMTMVWEFVFTRYLFGMDREQRQKLKSLEKQLIEVGPRNSIHRWRATTLTLLSRRQAFAKQRESDTEAVALEIFDTLSRLLPPPTNVESQLLDSLRKVLRVAVSLSLEMRTQLAEYIMLPPLQPEFDTNGDLARQVFFNASLMNERSGETTSNEELQSQNTVVRVVLFPLVVKKGNDAGEGEDEVVVCPAQVLVARPGKDKRLSKMASGDRMSVEASRSVHSIAPSTMDMSMNMSMSNVI</sequence>
<feature type="compositionally biased region" description="Basic residues" evidence="1">
    <location>
        <begin position="1659"/>
        <end position="1672"/>
    </location>
</feature>
<feature type="compositionally biased region" description="Basic and acidic residues" evidence="1">
    <location>
        <begin position="2761"/>
        <end position="2777"/>
    </location>
</feature>
<feature type="compositionally biased region" description="Low complexity" evidence="1">
    <location>
        <begin position="3263"/>
        <end position="3275"/>
    </location>
</feature>
<feature type="region of interest" description="Disordered" evidence="1">
    <location>
        <begin position="406"/>
        <end position="554"/>
    </location>
</feature>
<accession>A0A1L9PHX0</accession>
<feature type="compositionally biased region" description="Low complexity" evidence="1">
    <location>
        <begin position="1388"/>
        <end position="1410"/>
    </location>
</feature>
<feature type="compositionally biased region" description="Basic residues" evidence="1">
    <location>
        <begin position="496"/>
        <end position="507"/>
    </location>
</feature>
<feature type="compositionally biased region" description="Polar residues" evidence="1">
    <location>
        <begin position="37"/>
        <end position="59"/>
    </location>
</feature>
<feature type="compositionally biased region" description="Basic residues" evidence="1">
    <location>
        <begin position="1571"/>
        <end position="1580"/>
    </location>
</feature>
<feature type="compositionally biased region" description="Basic and acidic residues" evidence="1">
    <location>
        <begin position="1882"/>
        <end position="1896"/>
    </location>
</feature>
<feature type="compositionally biased region" description="Polar residues" evidence="1">
    <location>
        <begin position="3283"/>
        <end position="3294"/>
    </location>
</feature>
<feature type="compositionally biased region" description="Basic residues" evidence="1">
    <location>
        <begin position="2367"/>
        <end position="2379"/>
    </location>
</feature>
<feature type="compositionally biased region" description="Basic residues" evidence="1">
    <location>
        <begin position="1912"/>
        <end position="1926"/>
    </location>
</feature>
<feature type="compositionally biased region" description="Basic and acidic residues" evidence="1">
    <location>
        <begin position="428"/>
        <end position="441"/>
    </location>
</feature>
<feature type="compositionally biased region" description="Basic and acidic residues" evidence="1">
    <location>
        <begin position="2446"/>
        <end position="2460"/>
    </location>
</feature>
<feature type="compositionally biased region" description="Basic and acidic residues" evidence="1">
    <location>
        <begin position="2299"/>
        <end position="2309"/>
    </location>
</feature>
<dbReference type="STRING" id="1036611.A0A1L9PHX0"/>
<feature type="compositionally biased region" description="Basic residues" evidence="1">
    <location>
        <begin position="1425"/>
        <end position="1435"/>
    </location>
</feature>
<proteinExistence type="predicted"/>
<gene>
    <name evidence="2" type="ORF">ASPVEDRAFT_82597</name>
</gene>
<organism evidence="2 3">
    <name type="scientific">Aspergillus versicolor CBS 583.65</name>
    <dbReference type="NCBI Taxonomy" id="1036611"/>
    <lineage>
        <taxon>Eukaryota</taxon>
        <taxon>Fungi</taxon>
        <taxon>Dikarya</taxon>
        <taxon>Ascomycota</taxon>
        <taxon>Pezizomycotina</taxon>
        <taxon>Eurotiomycetes</taxon>
        <taxon>Eurotiomycetidae</taxon>
        <taxon>Eurotiales</taxon>
        <taxon>Aspergillaceae</taxon>
        <taxon>Aspergillus</taxon>
        <taxon>Aspergillus subgen. Nidulantes</taxon>
    </lineage>
</organism>
<feature type="compositionally biased region" description="Basic and acidic residues" evidence="1">
    <location>
        <begin position="68"/>
        <end position="91"/>
    </location>
</feature>
<feature type="compositionally biased region" description="Basic and acidic residues" evidence="1">
    <location>
        <begin position="1035"/>
        <end position="1046"/>
    </location>
</feature>
<evidence type="ECO:0000256" key="1">
    <source>
        <dbReference type="SAM" id="MobiDB-lite"/>
    </source>
</evidence>
<feature type="compositionally biased region" description="Basic and acidic residues" evidence="1">
    <location>
        <begin position="2615"/>
        <end position="2626"/>
    </location>
</feature>
<protein>
    <submittedName>
        <fullName evidence="2">Uncharacterized protein</fullName>
    </submittedName>
</protein>
<feature type="compositionally biased region" description="Basic residues" evidence="1">
    <location>
        <begin position="2664"/>
        <end position="2675"/>
    </location>
</feature>
<dbReference type="PANTHER" id="PTHR40641">
    <property type="entry name" value="INVOLUCRIN REPEAT PROTEIN (AFU_ORTHOLOGUE AFUA_2G08060)"/>
    <property type="match status" value="1"/>
</dbReference>
<feature type="compositionally biased region" description="Basic and acidic residues" evidence="1">
    <location>
        <begin position="953"/>
        <end position="971"/>
    </location>
</feature>
<feature type="compositionally biased region" description="Basic and acidic residues" evidence="1">
    <location>
        <begin position="2095"/>
        <end position="2113"/>
    </location>
</feature>
<feature type="compositionally biased region" description="Basic residues" evidence="1">
    <location>
        <begin position="1193"/>
        <end position="1205"/>
    </location>
</feature>
<dbReference type="EMBL" id="KV878128">
    <property type="protein sequence ID" value="OJJ01053.1"/>
    <property type="molecule type" value="Genomic_DNA"/>
</dbReference>
<feature type="region of interest" description="Disordered" evidence="1">
    <location>
        <begin position="580"/>
        <end position="2924"/>
    </location>
</feature>
<dbReference type="GeneID" id="63732734"/>
<feature type="compositionally biased region" description="Basic and acidic residues" evidence="1">
    <location>
        <begin position="2636"/>
        <end position="2653"/>
    </location>
</feature>
<feature type="compositionally biased region" description="Polar residues" evidence="1">
    <location>
        <begin position="2310"/>
        <end position="2325"/>
    </location>
</feature>
<evidence type="ECO:0000313" key="2">
    <source>
        <dbReference type="EMBL" id="OJJ01053.1"/>
    </source>
</evidence>
<feature type="compositionally biased region" description="Low complexity" evidence="1">
    <location>
        <begin position="821"/>
        <end position="832"/>
    </location>
</feature>
<feature type="region of interest" description="Disordered" evidence="1">
    <location>
        <begin position="359"/>
        <end position="390"/>
    </location>
</feature>
<feature type="compositionally biased region" description="Basic residues" evidence="1">
    <location>
        <begin position="987"/>
        <end position="998"/>
    </location>
</feature>
<feature type="region of interest" description="Disordered" evidence="1">
    <location>
        <begin position="3021"/>
        <end position="3347"/>
    </location>
</feature>
<feature type="compositionally biased region" description="Basic and acidic residues" evidence="1">
    <location>
        <begin position="1988"/>
        <end position="2009"/>
    </location>
</feature>